<feature type="transmembrane region" description="Helical" evidence="1">
    <location>
        <begin position="20"/>
        <end position="42"/>
    </location>
</feature>
<dbReference type="AlphaFoldDB" id="A0A2H0UJ31"/>
<proteinExistence type="predicted"/>
<evidence type="ECO:0000313" key="2">
    <source>
        <dbReference type="EMBL" id="PIR86404.1"/>
    </source>
</evidence>
<evidence type="ECO:0000313" key="3">
    <source>
        <dbReference type="Proteomes" id="UP000230706"/>
    </source>
</evidence>
<organism evidence="2 3">
    <name type="scientific">Candidatus Kaiserbacteria bacterium CG10_big_fil_rev_8_21_14_0_10_43_70</name>
    <dbReference type="NCBI Taxonomy" id="1974605"/>
    <lineage>
        <taxon>Bacteria</taxon>
        <taxon>Candidatus Kaiseribacteriota</taxon>
    </lineage>
</organism>
<accession>A0A2H0UJ31</accession>
<keyword evidence="1" id="KW-0812">Transmembrane</keyword>
<sequence length="157" mass="16511">MITVSVELKTIEIYMVQKLAWVFGVVFVAIGVLGFVPGVTSADGHLLGIFEVDALHNVIHLVTGLVFLAVAWKYNEYTKISFKVFGVVYGLVTILGFISGGSVLGLIAVNMADNVLHLLVAAVALYAGFMMKDDMGGMSSNMGGNSGMGSDTAGQGM</sequence>
<feature type="transmembrane region" description="Helical" evidence="1">
    <location>
        <begin position="115"/>
        <end position="131"/>
    </location>
</feature>
<dbReference type="EMBL" id="PFBF01000023">
    <property type="protein sequence ID" value="PIR86404.1"/>
    <property type="molecule type" value="Genomic_DNA"/>
</dbReference>
<dbReference type="Pfam" id="PF14325">
    <property type="entry name" value="DUF4383"/>
    <property type="match status" value="1"/>
</dbReference>
<dbReference type="Proteomes" id="UP000230706">
    <property type="component" value="Unassembled WGS sequence"/>
</dbReference>
<protein>
    <submittedName>
        <fullName evidence="2">DUF4383 domain-containing protein</fullName>
    </submittedName>
</protein>
<keyword evidence="1" id="KW-1133">Transmembrane helix</keyword>
<comment type="caution">
    <text evidence="2">The sequence shown here is derived from an EMBL/GenBank/DDBJ whole genome shotgun (WGS) entry which is preliminary data.</text>
</comment>
<feature type="transmembrane region" description="Helical" evidence="1">
    <location>
        <begin position="54"/>
        <end position="72"/>
    </location>
</feature>
<feature type="transmembrane region" description="Helical" evidence="1">
    <location>
        <begin position="84"/>
        <end position="109"/>
    </location>
</feature>
<evidence type="ECO:0000256" key="1">
    <source>
        <dbReference type="SAM" id="Phobius"/>
    </source>
</evidence>
<gene>
    <name evidence="2" type="ORF">COU13_01095</name>
</gene>
<reference evidence="3" key="1">
    <citation type="submission" date="2017-09" db="EMBL/GenBank/DDBJ databases">
        <title>Depth-based differentiation of microbial function through sediment-hosted aquifers and enrichment of novel symbionts in the deep terrestrial subsurface.</title>
        <authorList>
            <person name="Probst A.J."/>
            <person name="Ladd B."/>
            <person name="Jarett J.K."/>
            <person name="Geller-Mcgrath D.E."/>
            <person name="Sieber C.M.K."/>
            <person name="Emerson J.B."/>
            <person name="Anantharaman K."/>
            <person name="Thomas B.C."/>
            <person name="Malmstrom R."/>
            <person name="Stieglmeier M."/>
            <person name="Klingl A."/>
            <person name="Woyke T."/>
            <person name="Ryan C.M."/>
            <person name="Banfield J.F."/>
        </authorList>
    </citation>
    <scope>NUCLEOTIDE SEQUENCE [LARGE SCALE GENOMIC DNA]</scope>
</reference>
<name>A0A2H0UJ31_9BACT</name>
<keyword evidence="1" id="KW-0472">Membrane</keyword>